<organism evidence="1 2">
    <name type="scientific">Streptomyces scopuliridis</name>
    <dbReference type="NCBI Taxonomy" id="452529"/>
    <lineage>
        <taxon>Bacteria</taxon>
        <taxon>Bacillati</taxon>
        <taxon>Actinomycetota</taxon>
        <taxon>Actinomycetes</taxon>
        <taxon>Kitasatosporales</taxon>
        <taxon>Streptomycetaceae</taxon>
        <taxon>Streptomyces</taxon>
    </lineage>
</organism>
<evidence type="ECO:0000313" key="2">
    <source>
        <dbReference type="Proteomes" id="UP001348369"/>
    </source>
</evidence>
<proteinExistence type="predicted"/>
<dbReference type="Proteomes" id="UP001348369">
    <property type="component" value="Chromosome"/>
</dbReference>
<reference evidence="1" key="1">
    <citation type="submission" date="2022-10" db="EMBL/GenBank/DDBJ databases">
        <title>The complete genomes of actinobacterial strains from the NBC collection.</title>
        <authorList>
            <person name="Joergensen T.S."/>
            <person name="Alvarez Arevalo M."/>
            <person name="Sterndorff E.B."/>
            <person name="Faurdal D."/>
            <person name="Vuksanovic O."/>
            <person name="Mourched A.-S."/>
            <person name="Charusanti P."/>
            <person name="Shaw S."/>
            <person name="Blin K."/>
            <person name="Weber T."/>
        </authorList>
    </citation>
    <scope>NUCLEOTIDE SEQUENCE</scope>
    <source>
        <strain evidence="1">NBC 01771</strain>
    </source>
</reference>
<keyword evidence="2" id="KW-1185">Reference proteome</keyword>
<name>A0ACD4ZYA2_9ACTN</name>
<protein>
    <submittedName>
        <fullName evidence="1">Uncharacterized protein</fullName>
    </submittedName>
</protein>
<sequence>MTTVTAITRIGLARIAFLLMPPLMDFGTLPWAGANSYTKERESAVESADSGSA</sequence>
<evidence type="ECO:0000313" key="1">
    <source>
        <dbReference type="EMBL" id="WSC03425.1"/>
    </source>
</evidence>
<dbReference type="EMBL" id="CP109109">
    <property type="protein sequence ID" value="WSC03425.1"/>
    <property type="molecule type" value="Genomic_DNA"/>
</dbReference>
<accession>A0ACD4ZYA2</accession>
<gene>
    <name evidence="1" type="ORF">OG835_02835</name>
</gene>